<keyword evidence="2" id="KW-0614">Plasmid</keyword>
<organism evidence="2 3">
    <name type="scientific">Nocardia farcinica (strain IFM 10152)</name>
    <dbReference type="NCBI Taxonomy" id="247156"/>
    <lineage>
        <taxon>Bacteria</taxon>
        <taxon>Bacillati</taxon>
        <taxon>Actinomycetota</taxon>
        <taxon>Actinomycetes</taxon>
        <taxon>Mycobacteriales</taxon>
        <taxon>Nocardiaceae</taxon>
        <taxon>Nocardia</taxon>
    </lineage>
</organism>
<dbReference type="Proteomes" id="UP000006820">
    <property type="component" value="Plasmid pNF1"/>
</dbReference>
<dbReference type="AlphaFoldDB" id="Q5YMQ3"/>
<gene>
    <name evidence="2" type="ordered locus">PNF1_130</name>
</gene>
<dbReference type="KEGG" id="nfa:PNF1_130"/>
<evidence type="ECO:0000313" key="2">
    <source>
        <dbReference type="EMBL" id="BAD60538.1"/>
    </source>
</evidence>
<keyword evidence="3" id="KW-1185">Reference proteome</keyword>
<sequence>MTASYTADELRTLLETGAAAADSRYQRAAIHLLNFTELPGRTALNAYIETDTVTIDGRDVRAAWIRDWDGMGRLENLGYLSGGEERLVRRAASMAHGSPVDLCATLSSLGHAHARRVLEAVAICLGADEYYDITPTPALLENQRFEEQLLAGELSRRGLGPDGQPVPNPQSGETE</sequence>
<proteinExistence type="predicted"/>
<dbReference type="HOGENOM" id="CLU_1530974_0_0_11"/>
<dbReference type="RefSeq" id="WP_011212220.1">
    <property type="nucleotide sequence ID" value="NC_006362.1"/>
</dbReference>
<name>Q5YMQ3_NOCFA</name>
<feature type="region of interest" description="Disordered" evidence="1">
    <location>
        <begin position="152"/>
        <end position="175"/>
    </location>
</feature>
<evidence type="ECO:0000313" key="3">
    <source>
        <dbReference type="Proteomes" id="UP000006820"/>
    </source>
</evidence>
<protein>
    <submittedName>
        <fullName evidence="2">Uncharacterized protein</fullName>
    </submittedName>
</protein>
<dbReference type="EMBL" id="AP006619">
    <property type="protein sequence ID" value="BAD60538.1"/>
    <property type="molecule type" value="Genomic_DNA"/>
</dbReference>
<accession>Q5YMQ3</accession>
<dbReference type="OrthoDB" id="3357690at2"/>
<dbReference type="eggNOG" id="ENOG5030RAB">
    <property type="taxonomic scope" value="Bacteria"/>
</dbReference>
<reference evidence="2 3" key="1">
    <citation type="journal article" date="2004" name="Proc. Natl. Acad. Sci. U.S.A.">
        <title>The complete genomic sequence of Nocardia farcinica IFM 10152.</title>
        <authorList>
            <person name="Ishikawa J."/>
            <person name="Yamashita A."/>
            <person name="Mikami Y."/>
            <person name="Hoshino Y."/>
            <person name="Kurita H."/>
            <person name="Hotta K."/>
            <person name="Shiba T."/>
            <person name="Hattori M."/>
        </authorList>
    </citation>
    <scope>NUCLEOTIDE SEQUENCE [LARGE SCALE GENOMIC DNA]</scope>
    <source>
        <strain evidence="2 3">IFM 10152</strain>
        <plasmid evidence="3">Plasmid pNF1</plasmid>
    </source>
</reference>
<geneLocation type="plasmid" evidence="2 3">
    <name>pNF1</name>
</geneLocation>
<evidence type="ECO:0000256" key="1">
    <source>
        <dbReference type="SAM" id="MobiDB-lite"/>
    </source>
</evidence>
<dbReference type="GeneID" id="61136516"/>